<evidence type="ECO:0000313" key="2">
    <source>
        <dbReference type="EMBL" id="RVU25877.1"/>
    </source>
</evidence>
<dbReference type="NCBIfam" id="TIGR03519">
    <property type="entry name" value="T9SS_PorP_fam"/>
    <property type="match status" value="1"/>
</dbReference>
<gene>
    <name evidence="2" type="ORF">EOJ36_05520</name>
</gene>
<proteinExistence type="predicted"/>
<protein>
    <submittedName>
        <fullName evidence="2">Type IX secretion system membrane protein PorP/SprF</fullName>
    </submittedName>
</protein>
<dbReference type="InterPro" id="IPR019861">
    <property type="entry name" value="PorP/SprF_Bacteroidetes"/>
</dbReference>
<dbReference type="AlphaFoldDB" id="A0A437PUG1"/>
<keyword evidence="1" id="KW-0732">Signal</keyword>
<keyword evidence="3" id="KW-1185">Reference proteome</keyword>
<feature type="signal peptide" evidence="1">
    <location>
        <begin position="1"/>
        <end position="19"/>
    </location>
</feature>
<dbReference type="EMBL" id="SACY01000002">
    <property type="protein sequence ID" value="RVU25877.1"/>
    <property type="molecule type" value="Genomic_DNA"/>
</dbReference>
<accession>A0A437PUG1</accession>
<dbReference type="RefSeq" id="WP_127803173.1">
    <property type="nucleotide sequence ID" value="NZ_SACY01000002.1"/>
</dbReference>
<reference evidence="2 3" key="1">
    <citation type="submission" date="2019-01" db="EMBL/GenBank/DDBJ databases">
        <authorList>
            <person name="Chen W.-M."/>
        </authorList>
    </citation>
    <scope>NUCLEOTIDE SEQUENCE [LARGE SCALE GENOMIC DNA]</scope>
    <source>
        <strain evidence="2 3">FSY-15</strain>
    </source>
</reference>
<organism evidence="2 3">
    <name type="scientific">Sandaracinomonas limnophila</name>
    <dbReference type="NCBI Taxonomy" id="1862386"/>
    <lineage>
        <taxon>Bacteria</taxon>
        <taxon>Pseudomonadati</taxon>
        <taxon>Bacteroidota</taxon>
        <taxon>Cytophagia</taxon>
        <taxon>Cytophagales</taxon>
        <taxon>Flectobacillaceae</taxon>
        <taxon>Sandaracinomonas</taxon>
    </lineage>
</organism>
<name>A0A437PUG1_9BACT</name>
<feature type="chain" id="PRO_5019429915" evidence="1">
    <location>
        <begin position="20"/>
        <end position="355"/>
    </location>
</feature>
<evidence type="ECO:0000256" key="1">
    <source>
        <dbReference type="SAM" id="SignalP"/>
    </source>
</evidence>
<dbReference type="Pfam" id="PF11751">
    <property type="entry name" value="PorP_SprF"/>
    <property type="match status" value="1"/>
</dbReference>
<evidence type="ECO:0000313" key="3">
    <source>
        <dbReference type="Proteomes" id="UP000282832"/>
    </source>
</evidence>
<comment type="caution">
    <text evidence="2">The sequence shown here is derived from an EMBL/GenBank/DDBJ whole genome shotgun (WGS) entry which is preliminary data.</text>
</comment>
<dbReference type="OrthoDB" id="978914at2"/>
<sequence length="355" mass="39637">MKYQRFLILFFFCSFSVLGQQIPQFSQYYANKFLYNPAFAGFEDFAEIKSGYRSQWQGIGNTNSTFYINGNMPLGKTDYTSDGPSPNISSSKSYSYKKTYTRGKEHRTGTHKGVGFQLMADNWGPVQSLSFAASYAFHLPVGGENKVSGGFSLGSYYRTISLGYKDYDVSNPNDPLLNSLGKLSASQNLFNMGVTYYNRTSHVGLAIWQPIMGSFNFSAKSDSVYSVLPNASQTAKDTISITKNSLGQMPTVFILQGGTRWDLSEDIKVYPSVMLKFTSLSHLTAEGTLRTMLKEKIWAGVSYRFKEAVGFHLGALLGPKTTLNYSYDIHTGIGPFSTAYSSSEFTLGYMFYWKK</sequence>
<dbReference type="Proteomes" id="UP000282832">
    <property type="component" value="Unassembled WGS sequence"/>
</dbReference>